<evidence type="ECO:0000256" key="5">
    <source>
        <dbReference type="ARBA" id="ARBA00022692"/>
    </source>
</evidence>
<dbReference type="InterPro" id="IPR054384">
    <property type="entry name" value="SecDF_P1_head"/>
</dbReference>
<evidence type="ECO:0000256" key="11">
    <source>
        <dbReference type="HAMAP-Rule" id="MF_01464"/>
    </source>
</evidence>
<evidence type="ECO:0000256" key="2">
    <source>
        <dbReference type="ARBA" id="ARBA00022448"/>
    </source>
</evidence>
<dbReference type="GO" id="GO:0005886">
    <property type="term" value="C:plasma membrane"/>
    <property type="evidence" value="ECO:0007669"/>
    <property type="project" value="UniProtKB-SubCell"/>
</dbReference>
<dbReference type="InterPro" id="IPR022813">
    <property type="entry name" value="SecD/SecF_arch_bac"/>
</dbReference>
<feature type="transmembrane region" description="Helical" evidence="10">
    <location>
        <begin position="725"/>
        <end position="745"/>
    </location>
</feature>
<feature type="transmembrane region" description="Helical" evidence="10">
    <location>
        <begin position="670"/>
        <end position="691"/>
    </location>
</feature>
<feature type="domain" description="Protein export membrane protein SecD/SecF C-terminal" evidence="12">
    <location>
        <begin position="353"/>
        <end position="516"/>
    </location>
</feature>
<dbReference type="HAMAP" id="MF_01463_B">
    <property type="entry name" value="SecD_B"/>
    <property type="match status" value="1"/>
</dbReference>
<reference evidence="15" key="1">
    <citation type="submission" date="2020-09" db="EMBL/GenBank/DDBJ databases">
        <title>Genome seq and assembly of Devosia sp.</title>
        <authorList>
            <person name="Chhetri G."/>
        </authorList>
    </citation>
    <scope>NUCLEOTIDE SEQUENCE</scope>
    <source>
        <strain evidence="15">PTR5</strain>
    </source>
</reference>
<dbReference type="Pfam" id="PF02355">
    <property type="entry name" value="SecD_SecF_C"/>
    <property type="match status" value="2"/>
</dbReference>
<dbReference type="Gene3D" id="1.20.1640.10">
    <property type="entry name" value="Multidrug efflux transporter AcrB transmembrane domain"/>
    <property type="match status" value="2"/>
</dbReference>
<dbReference type="GO" id="GO:0015450">
    <property type="term" value="F:protein-transporting ATPase activity"/>
    <property type="evidence" value="ECO:0007669"/>
    <property type="project" value="InterPro"/>
</dbReference>
<dbReference type="InterPro" id="IPR005665">
    <property type="entry name" value="SecF_bac"/>
</dbReference>
<evidence type="ECO:0000256" key="7">
    <source>
        <dbReference type="ARBA" id="ARBA00022989"/>
    </source>
</evidence>
<accession>A0A927IRX2</accession>
<feature type="transmembrane region" description="Helical" evidence="10">
    <location>
        <begin position="801"/>
        <end position="825"/>
    </location>
</feature>
<feature type="domain" description="SecDF P1 head subdomain" evidence="14">
    <location>
        <begin position="241"/>
        <end position="351"/>
    </location>
</feature>
<dbReference type="Proteomes" id="UP000654108">
    <property type="component" value="Unassembled WGS sequence"/>
</dbReference>
<comment type="caution">
    <text evidence="15">The sequence shown here is derived from an EMBL/GenBank/DDBJ whole genome shotgun (WGS) entry which is preliminary data.</text>
</comment>
<dbReference type="GO" id="GO:0006605">
    <property type="term" value="P:protein targeting"/>
    <property type="evidence" value="ECO:0007669"/>
    <property type="project" value="UniProtKB-UniRule"/>
</dbReference>
<keyword evidence="5 10" id="KW-0812">Transmembrane</keyword>
<name>A0A927IRX2_9HYPH</name>
<dbReference type="GO" id="GO:0065002">
    <property type="term" value="P:intracellular protein transmembrane transport"/>
    <property type="evidence" value="ECO:0007669"/>
    <property type="project" value="UniProtKB-UniRule"/>
</dbReference>
<dbReference type="NCBIfam" id="NF009583">
    <property type="entry name" value="PRK13024.1-3"/>
    <property type="match status" value="1"/>
</dbReference>
<evidence type="ECO:0000256" key="1">
    <source>
        <dbReference type="ARBA" id="ARBA00004651"/>
    </source>
</evidence>
<dbReference type="Gene3D" id="3.30.70.3400">
    <property type="match status" value="2"/>
</dbReference>
<evidence type="ECO:0000256" key="4">
    <source>
        <dbReference type="ARBA" id="ARBA00022519"/>
    </source>
</evidence>
<dbReference type="HAMAP" id="MF_01464_B">
    <property type="entry name" value="SecF_B"/>
    <property type="match status" value="1"/>
</dbReference>
<dbReference type="InterPro" id="IPR022645">
    <property type="entry name" value="SecD/SecF_bac"/>
</dbReference>
<dbReference type="Pfam" id="PF21760">
    <property type="entry name" value="SecD_1st"/>
    <property type="match status" value="1"/>
</dbReference>
<keyword evidence="16" id="KW-1185">Reference proteome</keyword>
<dbReference type="SUPFAM" id="SSF82866">
    <property type="entry name" value="Multidrug efflux transporter AcrB transmembrane domain"/>
    <property type="match status" value="2"/>
</dbReference>
<proteinExistence type="inferred from homology"/>
<comment type="similarity">
    <text evidence="11">Belongs to the SecD/SecF family. SecF subfamily.</text>
</comment>
<keyword evidence="7 10" id="KW-1133">Transmembrane helix</keyword>
<dbReference type="GO" id="GO:0043952">
    <property type="term" value="P:protein transport by the Sec complex"/>
    <property type="evidence" value="ECO:0007669"/>
    <property type="project" value="UniProtKB-UniRule"/>
</dbReference>
<feature type="transmembrane region" description="Helical" evidence="10">
    <location>
        <begin position="778"/>
        <end position="795"/>
    </location>
</feature>
<feature type="transmembrane region" description="Helical" evidence="10">
    <location>
        <begin position="554"/>
        <end position="572"/>
    </location>
</feature>
<keyword evidence="9 10" id="KW-0472">Membrane</keyword>
<keyword evidence="4" id="KW-0997">Cell inner membrane</keyword>
<dbReference type="Pfam" id="PF22599">
    <property type="entry name" value="SecDF_P1_head"/>
    <property type="match status" value="1"/>
</dbReference>
<comment type="caution">
    <text evidence="10">Lacks conserved residue(s) required for the propagation of feature annotation.</text>
</comment>
<dbReference type="InterPro" id="IPR005791">
    <property type="entry name" value="SecD"/>
</dbReference>
<evidence type="ECO:0000313" key="16">
    <source>
        <dbReference type="Proteomes" id="UP000654108"/>
    </source>
</evidence>
<dbReference type="InterPro" id="IPR048634">
    <property type="entry name" value="SecD_SecF_C"/>
</dbReference>
<dbReference type="NCBIfam" id="TIGR00966">
    <property type="entry name" value="transloc_SecF"/>
    <property type="match status" value="1"/>
</dbReference>
<comment type="subunit">
    <text evidence="11">Forms a complex with SecD. Part of the essential Sec protein translocation apparatus which comprises SecA, SecYEG and auxiliary proteins SecDF-YajC and YidC.</text>
</comment>
<dbReference type="PANTHER" id="PTHR30081">
    <property type="entry name" value="PROTEIN-EXPORT MEMBRANE PROTEIN SEC"/>
    <property type="match status" value="1"/>
</dbReference>
<dbReference type="InterPro" id="IPR055344">
    <property type="entry name" value="SecD_SecF_C_bact"/>
</dbReference>
<comment type="function">
    <text evidence="10">Part of the Sec protein translocase complex. Interacts with the SecYEG preprotein conducting channel. SecDF uses the proton motive force (PMF) to complete protein translocation after the ATP-dependent function of SecA.</text>
</comment>
<dbReference type="InterPro" id="IPR022646">
    <property type="entry name" value="SecD/SecF_CS"/>
</dbReference>
<dbReference type="Gene3D" id="3.30.1360.200">
    <property type="match status" value="1"/>
</dbReference>
<comment type="subcellular location">
    <subcellularLocation>
        <location evidence="1 10">Cell membrane</location>
        <topology evidence="1 10">Multi-pass membrane protein</topology>
    </subcellularLocation>
</comment>
<keyword evidence="6 10" id="KW-0653">Protein transport</keyword>
<comment type="similarity">
    <text evidence="10">Belongs to the SecD/SecF family. SecD subfamily.</text>
</comment>
<feature type="transmembrane region" description="Helical" evidence="10">
    <location>
        <begin position="698"/>
        <end position="719"/>
    </location>
</feature>
<feature type="transmembrane region" description="Helical" evidence="10">
    <location>
        <begin position="374"/>
        <end position="394"/>
    </location>
</feature>
<evidence type="ECO:0000256" key="3">
    <source>
        <dbReference type="ARBA" id="ARBA00022475"/>
    </source>
</evidence>
<evidence type="ECO:0000256" key="6">
    <source>
        <dbReference type="ARBA" id="ARBA00022927"/>
    </source>
</evidence>
<dbReference type="EMBL" id="JACYFU010000001">
    <property type="protein sequence ID" value="MBD8064864.1"/>
    <property type="molecule type" value="Genomic_DNA"/>
</dbReference>
<keyword evidence="3 10" id="KW-1003">Cell membrane</keyword>
<dbReference type="InterPro" id="IPR048631">
    <property type="entry name" value="SecD_1st"/>
</dbReference>
<evidence type="ECO:0000259" key="13">
    <source>
        <dbReference type="Pfam" id="PF21760"/>
    </source>
</evidence>
<evidence type="ECO:0000256" key="10">
    <source>
        <dbReference type="HAMAP-Rule" id="MF_01463"/>
    </source>
</evidence>
<feature type="transmembrane region" description="Helical" evidence="10">
    <location>
        <begin position="401"/>
        <end position="420"/>
    </location>
</feature>
<dbReference type="NCBIfam" id="TIGR00916">
    <property type="entry name" value="2A0604s01"/>
    <property type="match status" value="2"/>
</dbReference>
<evidence type="ECO:0000259" key="14">
    <source>
        <dbReference type="Pfam" id="PF22599"/>
    </source>
</evidence>
<feature type="domain" description="Protein translocase subunit SecDF P1" evidence="13">
    <location>
        <begin position="164"/>
        <end position="221"/>
    </location>
</feature>
<comment type="subunit">
    <text evidence="10">Forms a complex with SecF. Part of the essential Sec protein translocation apparatus which comprises SecA, SecYEG and auxiliary proteins SecDF-YajC and YidC.</text>
</comment>
<feature type="transmembrane region" description="Helical" evidence="10">
    <location>
        <begin position="501"/>
        <end position="524"/>
    </location>
</feature>
<dbReference type="FunFam" id="3.30.1360.200:FF:000002">
    <property type="entry name" value="Preprotein translocase subunit SecD"/>
    <property type="match status" value="1"/>
</dbReference>
<dbReference type="Pfam" id="PF07549">
    <property type="entry name" value="Sec_GG"/>
    <property type="match status" value="2"/>
</dbReference>
<dbReference type="AlphaFoldDB" id="A0A927IRX2"/>
<organism evidence="15 16">
    <name type="scientific">Devosia oryzisoli</name>
    <dbReference type="NCBI Taxonomy" id="2774138"/>
    <lineage>
        <taxon>Bacteria</taxon>
        <taxon>Pseudomonadati</taxon>
        <taxon>Pseudomonadota</taxon>
        <taxon>Alphaproteobacteria</taxon>
        <taxon>Hyphomicrobiales</taxon>
        <taxon>Devosiaceae</taxon>
        <taxon>Devosia</taxon>
    </lineage>
</organism>
<evidence type="ECO:0000259" key="12">
    <source>
        <dbReference type="Pfam" id="PF02355"/>
    </source>
</evidence>
<evidence type="ECO:0000256" key="8">
    <source>
        <dbReference type="ARBA" id="ARBA00023010"/>
    </source>
</evidence>
<gene>
    <name evidence="10 15" type="primary">secD</name>
    <name evidence="11" type="synonym">secF</name>
    <name evidence="15" type="ORF">IC608_05165</name>
</gene>
<dbReference type="FunFam" id="1.20.1640.10:FF:000004">
    <property type="entry name" value="Protein translocase subunit SecD"/>
    <property type="match status" value="1"/>
</dbReference>
<dbReference type="PRINTS" id="PR01755">
    <property type="entry name" value="SECFTRNLCASE"/>
</dbReference>
<dbReference type="PANTHER" id="PTHR30081:SF1">
    <property type="entry name" value="PROTEIN TRANSLOCASE SUBUNIT SECD"/>
    <property type="match status" value="1"/>
</dbReference>
<keyword evidence="2 10" id="KW-0813">Transport</keyword>
<evidence type="ECO:0000313" key="15">
    <source>
        <dbReference type="EMBL" id="MBD8064864.1"/>
    </source>
</evidence>
<feature type="domain" description="Protein export membrane protein SecD/SecF C-terminal" evidence="12">
    <location>
        <begin position="652"/>
        <end position="828"/>
    </location>
</feature>
<dbReference type="NCBIfam" id="TIGR01129">
    <property type="entry name" value="secD"/>
    <property type="match status" value="1"/>
</dbReference>
<protein>
    <recommendedName>
        <fullName evidence="10 11">Multifunctional fusion protein</fullName>
    </recommendedName>
    <domain>
        <recommendedName>
            <fullName evidence="10">Protein translocase subunit SecD</fullName>
        </recommendedName>
    </domain>
    <domain>
        <recommendedName>
            <fullName evidence="11">Protein-export membrane protein SecF</fullName>
        </recommendedName>
    </domain>
</protein>
<sequence>MQHSPIRAIIILLVAVLGIVIAMPNFLPKDVQASLPGWLPKPGLVLGLDLQGGSHLLLEVDRSGIVEQRLSDLRRDARNVLANQNGIGNLITTDPATNSIYIELTDPSQKPQAETALRGLQNTLSNVMFGGTGVEELAFGETADGKLSVTLTPEGITQRMSSLVAQSLEVIRSRIDELGTTEPSIQRQGDTRVLVQVPGFGDSQRLKNIISQTARLTFHMVYPGMSAEQAEAQGLPAGTMVLPTQDGTKELVYEDVALGGESLVDAQPSYDQQRGIPVVSFKFDTRGAITFGEITSQNVGKRFAIVLDDTVITAPVIQQPITGGTGQISGNFTTASANDLAVLLRAGALPASLDVVEERTVDASLGADSIRAGLTAGVVAAVLVVGFMVIAYGVWGVFANVSLVLNVILIFAALSLMGATLTLPGIAGIVLTIGMAVDANVLIYERMREEQRSGKSPLQAITAGFERAWGTIVDSHLTQLVAAVVLYFMGSGPVQGFAVTLGLGILTSLFTSYTVTSYQVGLWYRRVRPKTLKIQHFRFIPDGTKIPFMKISRYVIALSIIMSVISVGAAYFKGFNLGIDFVGGTAIEVQHTEGPADVGRVRELLDGLELGEVQVQGFGTPEDVLVRVQAQEGGQDADQAAVTKIRDALAGDQYEIRRTEAVSGTVSGELAWKGTIAVIIALACILVYIWFRFEWQFALAAVTTTSHDIIMTIGLFSLTGLEFNLSSIAAVLTLVGLSLNETVVVSDRIRENLRKHRKMPLPELIDLSINQTIVRTSLTQFTVLLALVPLVLFGGEVLRSFTIAMTFGSLVGMYSSVIVNGPILINFGLKQKSDDPTTPANKEKSTDGATV</sequence>
<keyword evidence="8 10" id="KW-0811">Translocation</keyword>
<evidence type="ECO:0000256" key="9">
    <source>
        <dbReference type="ARBA" id="ARBA00023136"/>
    </source>
</evidence>
<dbReference type="RefSeq" id="WP_191773234.1">
    <property type="nucleotide sequence ID" value="NZ_JACYFU010000001.1"/>
</dbReference>